<evidence type="ECO:0000313" key="6">
    <source>
        <dbReference type="EMBL" id="POF30016.1"/>
    </source>
</evidence>
<accession>A0A2S3UQQ9</accession>
<dbReference type="PANTHER" id="PTHR34183">
    <property type="entry name" value="ENDOLYTIC PEPTIDOGLYCAN TRANSGLYCOSYLASE RLPA"/>
    <property type="match status" value="1"/>
</dbReference>
<evidence type="ECO:0000256" key="3">
    <source>
        <dbReference type="HAMAP-Rule" id="MF_02071"/>
    </source>
</evidence>
<dbReference type="InterPro" id="IPR034718">
    <property type="entry name" value="RlpA"/>
</dbReference>
<reference evidence="6 7" key="1">
    <citation type="submission" date="2018-01" db="EMBL/GenBank/DDBJ databases">
        <title>Genomic Encyclopedia of Archaeal and Bacterial Type Strains, Phase II (KMG-II): from individual species to whole genera.</title>
        <authorList>
            <person name="Goeker M."/>
        </authorList>
    </citation>
    <scope>NUCLEOTIDE SEQUENCE [LARGE SCALE GENOMIC DNA]</scope>
    <source>
        <strain evidence="6 7">DSM 17023</strain>
    </source>
</reference>
<dbReference type="Gene3D" id="2.40.40.10">
    <property type="entry name" value="RlpA-like domain"/>
    <property type="match status" value="1"/>
</dbReference>
<dbReference type="SUPFAM" id="SSF50685">
    <property type="entry name" value="Barwin-like endoglucanases"/>
    <property type="match status" value="1"/>
</dbReference>
<dbReference type="InterPro" id="IPR012997">
    <property type="entry name" value="RplA"/>
</dbReference>
<dbReference type="EC" id="4.2.2.-" evidence="3"/>
<keyword evidence="2 3" id="KW-0961">Cell wall biogenesis/degradation</keyword>
<dbReference type="EMBL" id="PPCN01000007">
    <property type="protein sequence ID" value="POF30016.1"/>
    <property type="molecule type" value="Genomic_DNA"/>
</dbReference>
<dbReference type="PANTHER" id="PTHR34183:SF1">
    <property type="entry name" value="ENDOLYTIC PEPTIDOGLYCAN TRANSGLYCOSYLASE RLPA"/>
    <property type="match status" value="1"/>
</dbReference>
<dbReference type="HAMAP" id="MF_02071">
    <property type="entry name" value="RlpA"/>
    <property type="match status" value="1"/>
</dbReference>
<keyword evidence="1 3" id="KW-0456">Lyase</keyword>
<dbReference type="NCBIfam" id="TIGR00413">
    <property type="entry name" value="rlpA"/>
    <property type="match status" value="1"/>
</dbReference>
<dbReference type="GO" id="GO:0000270">
    <property type="term" value="P:peptidoglycan metabolic process"/>
    <property type="evidence" value="ECO:0007669"/>
    <property type="project" value="UniProtKB-UniRule"/>
</dbReference>
<dbReference type="GO" id="GO:0071555">
    <property type="term" value="P:cell wall organization"/>
    <property type="evidence" value="ECO:0007669"/>
    <property type="project" value="UniProtKB-KW"/>
</dbReference>
<dbReference type="CDD" id="cd22268">
    <property type="entry name" value="DPBB_RlpA-like"/>
    <property type="match status" value="1"/>
</dbReference>
<name>A0A2S3UQQ9_9HYPH</name>
<evidence type="ECO:0000259" key="5">
    <source>
        <dbReference type="Pfam" id="PF03330"/>
    </source>
</evidence>
<keyword evidence="6" id="KW-0449">Lipoprotein</keyword>
<comment type="caution">
    <text evidence="6">The sequence shown here is derived from an EMBL/GenBank/DDBJ whole genome shotgun (WGS) entry which is preliminary data.</text>
</comment>
<dbReference type="Proteomes" id="UP000236959">
    <property type="component" value="Unassembled WGS sequence"/>
</dbReference>
<gene>
    <name evidence="3" type="primary">rlpA</name>
    <name evidence="6" type="ORF">CLV41_10742</name>
</gene>
<sequence length="391" mass="40849">MQGIGGQSCQAAVQGTDHVAETSSMKSSDTIERISRFNGGIWNQMRTGLMIVAAVSVVAACNTTQQETAKFSPKKYGVKGSPRMVAAGKPVPKGGGRYIVGKKYKIAGKWYYPKTDPNYEKVGLASWYGPTFHGRKTANGEVFDRNAITAAHTTMPLPSYARVTNVANGRSMVVRVNDRGPFHGNRVIDLSERAATMLGTKSAGVGKVKVEYVGKAPLHGQDESFLMASYRGPGAVEPGTTRPGTMIAQAEPQAIQAAPPVVFGSVPAPATRPYLASPPSITAFQVQSPASMTVAFDPAIAFEAGSPTIKVASNNRFEPAESAYAATPAPAEGSLGVLHVPAPGSPAGLVGGSAISSFAANKRISDAHELLVSVSASGLSMRELVARTLTE</sequence>
<organism evidence="6 7">
    <name type="scientific">Roseibium marinum</name>
    <dbReference type="NCBI Taxonomy" id="281252"/>
    <lineage>
        <taxon>Bacteria</taxon>
        <taxon>Pseudomonadati</taxon>
        <taxon>Pseudomonadota</taxon>
        <taxon>Alphaproteobacteria</taxon>
        <taxon>Hyphomicrobiales</taxon>
        <taxon>Stappiaceae</taxon>
        <taxon>Roseibium</taxon>
    </lineage>
</organism>
<evidence type="ECO:0000256" key="2">
    <source>
        <dbReference type="ARBA" id="ARBA00023316"/>
    </source>
</evidence>
<dbReference type="InterPro" id="IPR009009">
    <property type="entry name" value="RlpA-like_DPBB"/>
</dbReference>
<comment type="similarity">
    <text evidence="3 4">Belongs to the RlpA family.</text>
</comment>
<evidence type="ECO:0000256" key="4">
    <source>
        <dbReference type="RuleBase" id="RU003495"/>
    </source>
</evidence>
<evidence type="ECO:0000313" key="7">
    <source>
        <dbReference type="Proteomes" id="UP000236959"/>
    </source>
</evidence>
<protein>
    <recommendedName>
        <fullName evidence="3">Endolytic peptidoglycan transglycosylase RlpA</fullName>
        <ecNumber evidence="3">4.2.2.-</ecNumber>
    </recommendedName>
</protein>
<evidence type="ECO:0000256" key="1">
    <source>
        <dbReference type="ARBA" id="ARBA00023239"/>
    </source>
</evidence>
<feature type="domain" description="RlpA-like protein double-psi beta-barrel" evidence="5">
    <location>
        <begin position="122"/>
        <end position="210"/>
    </location>
</feature>
<keyword evidence="7" id="KW-1185">Reference proteome</keyword>
<proteinExistence type="inferred from homology"/>
<dbReference type="GO" id="GO:0008932">
    <property type="term" value="F:lytic endotransglycosylase activity"/>
    <property type="evidence" value="ECO:0007669"/>
    <property type="project" value="UniProtKB-UniRule"/>
</dbReference>
<dbReference type="InterPro" id="IPR036908">
    <property type="entry name" value="RlpA-like_sf"/>
</dbReference>
<dbReference type="AlphaFoldDB" id="A0A2S3UQQ9"/>
<comment type="function">
    <text evidence="3">Lytic transglycosylase with a strong preference for naked glycan strands that lack stem peptides.</text>
</comment>
<dbReference type="Pfam" id="PF03330">
    <property type="entry name" value="DPBB_1"/>
    <property type="match status" value="1"/>
</dbReference>